<dbReference type="GO" id="GO:0003824">
    <property type="term" value="F:catalytic activity"/>
    <property type="evidence" value="ECO:0007669"/>
    <property type="project" value="InterPro"/>
</dbReference>
<dbReference type="GO" id="GO:0061343">
    <property type="term" value="P:cell adhesion involved in heart morphogenesis"/>
    <property type="evidence" value="ECO:0007669"/>
    <property type="project" value="TreeGrafter"/>
</dbReference>
<evidence type="ECO:0000313" key="2">
    <source>
        <dbReference type="EMBL" id="KAJ8027298.1"/>
    </source>
</evidence>
<dbReference type="AlphaFoldDB" id="A0A9Q1GXT4"/>
<dbReference type="SUPFAM" id="SSF56219">
    <property type="entry name" value="DNase I-like"/>
    <property type="match status" value="1"/>
</dbReference>
<name>A0A9Q1GXT4_HOLLE</name>
<reference evidence="2" key="1">
    <citation type="submission" date="2021-10" db="EMBL/GenBank/DDBJ databases">
        <title>Tropical sea cucumber genome reveals ecological adaptation and Cuvierian tubules defense mechanism.</title>
        <authorList>
            <person name="Chen T."/>
        </authorList>
    </citation>
    <scope>NUCLEOTIDE SEQUENCE</scope>
    <source>
        <strain evidence="2">Nanhai2018</strain>
        <tissue evidence="2">Muscle</tissue>
    </source>
</reference>
<organism evidence="2 3">
    <name type="scientific">Holothuria leucospilota</name>
    <name type="common">Black long sea cucumber</name>
    <name type="synonym">Mertensiothuria leucospilota</name>
    <dbReference type="NCBI Taxonomy" id="206669"/>
    <lineage>
        <taxon>Eukaryota</taxon>
        <taxon>Metazoa</taxon>
        <taxon>Echinodermata</taxon>
        <taxon>Eleutherozoa</taxon>
        <taxon>Echinozoa</taxon>
        <taxon>Holothuroidea</taxon>
        <taxon>Aspidochirotacea</taxon>
        <taxon>Aspidochirotida</taxon>
        <taxon>Holothuriidae</taxon>
        <taxon>Holothuria</taxon>
    </lineage>
</organism>
<dbReference type="OrthoDB" id="6157628at2759"/>
<evidence type="ECO:0000259" key="1">
    <source>
        <dbReference type="Pfam" id="PF14529"/>
    </source>
</evidence>
<proteinExistence type="predicted"/>
<comment type="caution">
    <text evidence="2">The sequence shown here is derived from an EMBL/GenBank/DDBJ whole genome shotgun (WGS) entry which is preliminary data.</text>
</comment>
<dbReference type="Gene3D" id="3.60.10.10">
    <property type="entry name" value="Endonuclease/exonuclease/phosphatase"/>
    <property type="match status" value="1"/>
</dbReference>
<sequence length="243" mass="27563">MLLVKNNLSPTNVSILTNGSESIWATFSVNGITHYVASWYRDPDATSEHILLFREQLSKIMANHRTSKQPRFHVLGDFNFGKIDWTPRLHKDNGVCLSNSSGKLLLDILNDFAAEQLVSFPTRGTNTLDLVISNSPNQFTEISPLDQFSDHVALFCRLRCLFPIKRKPHRLIWQFSKGDYGAMTNDTQSFTLGYFNGGQNNRTVDENWQLIKSFLERTVKKNVPTKRTGAKILSRGLPIAFVS</sequence>
<gene>
    <name evidence="2" type="ORF">HOLleu_32407</name>
</gene>
<dbReference type="PANTHER" id="PTHR33395">
    <property type="entry name" value="TRANSCRIPTASE, PUTATIVE-RELATED-RELATED"/>
    <property type="match status" value="1"/>
</dbReference>
<dbReference type="InterPro" id="IPR036691">
    <property type="entry name" value="Endo/exonu/phosph_ase_sf"/>
</dbReference>
<keyword evidence="3" id="KW-1185">Reference proteome</keyword>
<dbReference type="Pfam" id="PF14529">
    <property type="entry name" value="Exo_endo_phos_2"/>
    <property type="match status" value="1"/>
</dbReference>
<dbReference type="GO" id="GO:0031012">
    <property type="term" value="C:extracellular matrix"/>
    <property type="evidence" value="ECO:0007669"/>
    <property type="project" value="TreeGrafter"/>
</dbReference>
<evidence type="ECO:0000313" key="3">
    <source>
        <dbReference type="Proteomes" id="UP001152320"/>
    </source>
</evidence>
<dbReference type="EMBL" id="JAIZAY010000016">
    <property type="protein sequence ID" value="KAJ8027298.1"/>
    <property type="molecule type" value="Genomic_DNA"/>
</dbReference>
<accession>A0A9Q1GXT4</accession>
<dbReference type="InterPro" id="IPR005135">
    <property type="entry name" value="Endo/exonuclease/phosphatase"/>
</dbReference>
<dbReference type="Proteomes" id="UP001152320">
    <property type="component" value="Chromosome 16"/>
</dbReference>
<feature type="domain" description="Endonuclease/exonuclease/phosphatase" evidence="1">
    <location>
        <begin position="35"/>
        <end position="153"/>
    </location>
</feature>
<dbReference type="GO" id="GO:0007508">
    <property type="term" value="P:larval heart development"/>
    <property type="evidence" value="ECO:0007669"/>
    <property type="project" value="TreeGrafter"/>
</dbReference>
<dbReference type="PANTHER" id="PTHR33395:SF22">
    <property type="entry name" value="REVERSE TRANSCRIPTASE DOMAIN-CONTAINING PROTEIN"/>
    <property type="match status" value="1"/>
</dbReference>
<protein>
    <recommendedName>
        <fullName evidence="1">Endonuclease/exonuclease/phosphatase domain-containing protein</fullName>
    </recommendedName>
</protein>